<evidence type="ECO:0000259" key="4">
    <source>
        <dbReference type="Pfam" id="PF11967"/>
    </source>
</evidence>
<dbReference type="AlphaFoldDB" id="A0A1G2SM64"/>
<protein>
    <submittedName>
        <fullName evidence="5">DNA repair protein RecO</fullName>
    </submittedName>
</protein>
<dbReference type="EMBL" id="MHUZ01000016">
    <property type="protein sequence ID" value="OHA85788.1"/>
    <property type="molecule type" value="Genomic_DNA"/>
</dbReference>
<dbReference type="Proteomes" id="UP000178168">
    <property type="component" value="Unassembled WGS sequence"/>
</dbReference>
<keyword evidence="1" id="KW-0227">DNA damage</keyword>
<evidence type="ECO:0000256" key="1">
    <source>
        <dbReference type="ARBA" id="ARBA00022763"/>
    </source>
</evidence>
<dbReference type="Pfam" id="PF02565">
    <property type="entry name" value="RecO_C"/>
    <property type="match status" value="1"/>
</dbReference>
<dbReference type="SUPFAM" id="SSF50249">
    <property type="entry name" value="Nucleic acid-binding proteins"/>
    <property type="match status" value="1"/>
</dbReference>
<dbReference type="Pfam" id="PF11967">
    <property type="entry name" value="RecO_N"/>
    <property type="match status" value="1"/>
</dbReference>
<name>A0A1G2SM64_9BACT</name>
<keyword evidence="2" id="KW-0233">DNA recombination</keyword>
<dbReference type="Gene3D" id="2.40.50.140">
    <property type="entry name" value="Nucleic acid-binding proteins"/>
    <property type="match status" value="1"/>
</dbReference>
<gene>
    <name evidence="5" type="ORF">A2591_00555</name>
</gene>
<dbReference type="InterPro" id="IPR003717">
    <property type="entry name" value="RecO"/>
</dbReference>
<organism evidence="5 6">
    <name type="scientific">Candidatus Yonathbacteria bacterium RIFOXYD1_FULL_52_36</name>
    <dbReference type="NCBI Taxonomy" id="1802730"/>
    <lineage>
        <taxon>Bacteria</taxon>
        <taxon>Candidatus Yonathiibacteriota</taxon>
    </lineage>
</organism>
<dbReference type="GO" id="GO:0006310">
    <property type="term" value="P:DNA recombination"/>
    <property type="evidence" value="ECO:0007669"/>
    <property type="project" value="UniProtKB-KW"/>
</dbReference>
<feature type="domain" description="DNA replication/recombination mediator RecO N-terminal" evidence="4">
    <location>
        <begin position="5"/>
        <end position="78"/>
    </location>
</feature>
<dbReference type="InterPro" id="IPR012340">
    <property type="entry name" value="NA-bd_OB-fold"/>
</dbReference>
<dbReference type="GO" id="GO:0006302">
    <property type="term" value="P:double-strand break repair"/>
    <property type="evidence" value="ECO:0007669"/>
    <property type="project" value="TreeGrafter"/>
</dbReference>
<keyword evidence="3" id="KW-0234">DNA repair</keyword>
<comment type="caution">
    <text evidence="5">The sequence shown here is derived from an EMBL/GenBank/DDBJ whole genome shotgun (WGS) entry which is preliminary data.</text>
</comment>
<accession>A0A1G2SM64</accession>
<dbReference type="PANTHER" id="PTHR33991:SF1">
    <property type="entry name" value="DNA REPAIR PROTEIN RECO"/>
    <property type="match status" value="1"/>
</dbReference>
<dbReference type="InterPro" id="IPR022572">
    <property type="entry name" value="DNA_rep/recomb_RecO_N"/>
</dbReference>
<dbReference type="NCBIfam" id="TIGR00613">
    <property type="entry name" value="reco"/>
    <property type="match status" value="1"/>
</dbReference>
<evidence type="ECO:0000256" key="2">
    <source>
        <dbReference type="ARBA" id="ARBA00023172"/>
    </source>
</evidence>
<dbReference type="PANTHER" id="PTHR33991">
    <property type="entry name" value="DNA REPAIR PROTEIN RECO"/>
    <property type="match status" value="1"/>
</dbReference>
<sequence length="193" mass="21503">MAYHLYHTEGIVLGSKDTGESNRFYFILTRELGLVGAVAQSARASKSKLRGHLSVGTRGAMTFVRGRDVWRITAADEIAVFSPEDVSRQRMVARMAQLLRRLVHGEECDQDLYKEVSGALTFLKEHDEAVKGRELFEMAFAARMLAHLGYGVFDESHNEVLAAEWGSEVLARAGVHQRTLVRAVNDALRASQL</sequence>
<evidence type="ECO:0000313" key="5">
    <source>
        <dbReference type="EMBL" id="OHA85788.1"/>
    </source>
</evidence>
<proteinExistence type="predicted"/>
<evidence type="ECO:0000256" key="3">
    <source>
        <dbReference type="ARBA" id="ARBA00023204"/>
    </source>
</evidence>
<evidence type="ECO:0000313" key="6">
    <source>
        <dbReference type="Proteomes" id="UP000178168"/>
    </source>
</evidence>
<dbReference type="STRING" id="1802730.A2591_00555"/>
<dbReference type="GO" id="GO:0043590">
    <property type="term" value="C:bacterial nucleoid"/>
    <property type="evidence" value="ECO:0007669"/>
    <property type="project" value="TreeGrafter"/>
</dbReference>
<reference evidence="5 6" key="1">
    <citation type="journal article" date="2016" name="Nat. Commun.">
        <title>Thousands of microbial genomes shed light on interconnected biogeochemical processes in an aquifer system.</title>
        <authorList>
            <person name="Anantharaman K."/>
            <person name="Brown C.T."/>
            <person name="Hug L.A."/>
            <person name="Sharon I."/>
            <person name="Castelle C.J."/>
            <person name="Probst A.J."/>
            <person name="Thomas B.C."/>
            <person name="Singh A."/>
            <person name="Wilkins M.J."/>
            <person name="Karaoz U."/>
            <person name="Brodie E.L."/>
            <person name="Williams K.H."/>
            <person name="Hubbard S.S."/>
            <person name="Banfield J.F."/>
        </authorList>
    </citation>
    <scope>NUCLEOTIDE SEQUENCE [LARGE SCALE GENOMIC DNA]</scope>
</reference>